<dbReference type="CDD" id="cd00130">
    <property type="entry name" value="PAS"/>
    <property type="match status" value="3"/>
</dbReference>
<dbReference type="Proteomes" id="UP000288024">
    <property type="component" value="Unassembled WGS sequence"/>
</dbReference>
<sequence>MEFKFLKSKSNLTKKDLPLTTTLHSSAIDENTYSNPDAIFTLDIDGNVIELNNSPKELLGYTDYEIINILSDHFKPNTQNSGTKYLEQALNGEIQNFRTEILHKNGYSIEVTLTLIPILNSQKQITVIQGFIRNVSDNNNKELMKLKEHFESAQLVANIGSWEYDLIKNESYWSLQKYKIYGISPNNFVPTLENVIDFIHPEDREKFKQTITNAVKKIQDFRLECRIIKKDGSVVYVIEQGSVVYNESNQPISFLGTIQDITPRKIAEMKLLESEQRFKNIYNNLEVGIWSYDVQKNTFLLSSPGILSVTGYTFKEIPDYSSFLSKVLPEDQHILLNSKDMVISGIPFNGTYRILHKNGEIRWVHDQTLPVLDSNNVLIRLDGIITDITDLKKSEDMIKHLAYHDYLTELPNRRMFDEKIHELADNASNSFSIINFDLDRFKTINDTLGNRIGDHILKQFGNRISKIFNQASVADYSFLLARLGSDEFGLIIWGYSPLNFPIQIAKKVLAELKNPFIVDQYELYVTTSMGISSFPKDGDTVEEVLKNAETALYRAKENGKNNYHLYSASLNIQSFKLYTMERDLRKSIQNGELRVYFQPKVETSTGKIVGAEALIRWEHPVWGLISPNEFIPLAEENGFILEIGDWVLKQVCTYLNEWEQSGLPIVPISINKSAKRFLISDWTSVIYNTLKETNTDPSLIEFEITETTLLQHNDTVNNAIDFLKEIGIKIALDDFGTGYSSFTYLKQYPINTIKIDQSFIRNISNHSDEMIIKSTIYLAKGLGMKVVAEGVETKEQLTFLKQLNCDEIQGYLFSKPVPEKEFQHLLQMAIIKPTGDNTYVKPTVNRRKYYRINLTYPLSSQMSLESIKGKNIELGTTEVLIENIGLGGIKFLTTLNMPVRPDIILRFKTTLLDTEFQFSGKIVWKQELHDIYQYGVEYDIADTDRKNLSALLNKFSVQLKTNPLLANSSFIQKDKITYLKKNSFH</sequence>
<evidence type="ECO:0000259" key="2">
    <source>
        <dbReference type="PROSITE" id="PS50113"/>
    </source>
</evidence>
<dbReference type="PROSITE" id="PS50887">
    <property type="entry name" value="GGDEF"/>
    <property type="match status" value="1"/>
</dbReference>
<evidence type="ECO:0000313" key="5">
    <source>
        <dbReference type="EMBL" id="RVT58028.1"/>
    </source>
</evidence>
<dbReference type="InterPro" id="IPR013655">
    <property type="entry name" value="PAS_fold_3"/>
</dbReference>
<protein>
    <submittedName>
        <fullName evidence="5">EAL domain-containing protein</fullName>
    </submittedName>
</protein>
<feature type="domain" description="PAC" evidence="2">
    <location>
        <begin position="221"/>
        <end position="273"/>
    </location>
</feature>
<dbReference type="InterPro" id="IPR029787">
    <property type="entry name" value="Nucleotide_cyclase"/>
</dbReference>
<dbReference type="Gene3D" id="3.20.20.450">
    <property type="entry name" value="EAL domain"/>
    <property type="match status" value="1"/>
</dbReference>
<dbReference type="PANTHER" id="PTHR44757:SF2">
    <property type="entry name" value="BIOFILM ARCHITECTURE MAINTENANCE PROTEIN MBAA"/>
    <property type="match status" value="1"/>
</dbReference>
<accession>A0A437K5J0</accession>
<dbReference type="Pfam" id="PF07238">
    <property type="entry name" value="PilZ"/>
    <property type="match status" value="1"/>
</dbReference>
<dbReference type="SUPFAM" id="SSF55785">
    <property type="entry name" value="PYP-like sensor domain (PAS domain)"/>
    <property type="match status" value="3"/>
</dbReference>
<feature type="domain" description="GGDEF" evidence="4">
    <location>
        <begin position="429"/>
        <end position="568"/>
    </location>
</feature>
<evidence type="ECO:0000313" key="6">
    <source>
        <dbReference type="Proteomes" id="UP000288024"/>
    </source>
</evidence>
<dbReference type="SMART" id="SM00086">
    <property type="entry name" value="PAC"/>
    <property type="match status" value="3"/>
</dbReference>
<dbReference type="InterPro" id="IPR009875">
    <property type="entry name" value="PilZ_domain"/>
</dbReference>
<dbReference type="AlphaFoldDB" id="A0A437K5J0"/>
<feature type="domain" description="PAS" evidence="1">
    <location>
        <begin position="172"/>
        <end position="218"/>
    </location>
</feature>
<dbReference type="NCBIfam" id="TIGR00229">
    <property type="entry name" value="sensory_box"/>
    <property type="match status" value="3"/>
</dbReference>
<dbReference type="Gene3D" id="2.10.70.100">
    <property type="match status" value="1"/>
</dbReference>
<evidence type="ECO:0000259" key="4">
    <source>
        <dbReference type="PROSITE" id="PS50887"/>
    </source>
</evidence>
<dbReference type="Gene3D" id="3.30.70.270">
    <property type="match status" value="1"/>
</dbReference>
<dbReference type="Gene3D" id="3.30.450.20">
    <property type="entry name" value="PAS domain"/>
    <property type="match status" value="3"/>
</dbReference>
<dbReference type="Pfam" id="PF00990">
    <property type="entry name" value="GGDEF"/>
    <property type="match status" value="1"/>
</dbReference>
<dbReference type="SUPFAM" id="SSF55073">
    <property type="entry name" value="Nucleotide cyclase"/>
    <property type="match status" value="1"/>
</dbReference>
<dbReference type="Pfam" id="PF08447">
    <property type="entry name" value="PAS_3"/>
    <property type="match status" value="2"/>
</dbReference>
<dbReference type="RefSeq" id="WP_127741419.1">
    <property type="nucleotide sequence ID" value="NZ_RZTZ01000014.1"/>
</dbReference>
<dbReference type="InterPro" id="IPR001610">
    <property type="entry name" value="PAC"/>
</dbReference>
<dbReference type="PROSITE" id="PS50883">
    <property type="entry name" value="EAL"/>
    <property type="match status" value="1"/>
</dbReference>
<dbReference type="CDD" id="cd01948">
    <property type="entry name" value="EAL"/>
    <property type="match status" value="1"/>
</dbReference>
<dbReference type="GO" id="GO:0035438">
    <property type="term" value="F:cyclic-di-GMP binding"/>
    <property type="evidence" value="ECO:0007669"/>
    <property type="project" value="InterPro"/>
</dbReference>
<dbReference type="PROSITE" id="PS50113">
    <property type="entry name" value="PAC"/>
    <property type="match status" value="2"/>
</dbReference>
<dbReference type="InterPro" id="IPR001633">
    <property type="entry name" value="EAL_dom"/>
</dbReference>
<dbReference type="NCBIfam" id="TIGR00254">
    <property type="entry name" value="GGDEF"/>
    <property type="match status" value="1"/>
</dbReference>
<evidence type="ECO:0000259" key="1">
    <source>
        <dbReference type="PROSITE" id="PS50112"/>
    </source>
</evidence>
<proteinExistence type="predicted"/>
<feature type="domain" description="EAL" evidence="3">
    <location>
        <begin position="577"/>
        <end position="830"/>
    </location>
</feature>
<feature type="domain" description="PAC" evidence="2">
    <location>
        <begin position="348"/>
        <end position="400"/>
    </location>
</feature>
<dbReference type="PANTHER" id="PTHR44757">
    <property type="entry name" value="DIGUANYLATE CYCLASE DGCP"/>
    <property type="match status" value="1"/>
</dbReference>
<dbReference type="SMART" id="SM00052">
    <property type="entry name" value="EAL"/>
    <property type="match status" value="1"/>
</dbReference>
<dbReference type="InterPro" id="IPR000160">
    <property type="entry name" value="GGDEF_dom"/>
</dbReference>
<dbReference type="Pfam" id="PF00563">
    <property type="entry name" value="EAL"/>
    <property type="match status" value="1"/>
</dbReference>
<dbReference type="InterPro" id="IPR043128">
    <property type="entry name" value="Rev_trsase/Diguanyl_cyclase"/>
</dbReference>
<dbReference type="SMART" id="SM00091">
    <property type="entry name" value="PAS"/>
    <property type="match status" value="3"/>
</dbReference>
<dbReference type="InterPro" id="IPR000700">
    <property type="entry name" value="PAS-assoc_C"/>
</dbReference>
<organism evidence="5 6">
    <name type="scientific">Niallia taxi</name>
    <dbReference type="NCBI Taxonomy" id="2499688"/>
    <lineage>
        <taxon>Bacteria</taxon>
        <taxon>Bacillati</taxon>
        <taxon>Bacillota</taxon>
        <taxon>Bacilli</taxon>
        <taxon>Bacillales</taxon>
        <taxon>Bacillaceae</taxon>
        <taxon>Niallia</taxon>
    </lineage>
</organism>
<dbReference type="Pfam" id="PF13426">
    <property type="entry name" value="PAS_9"/>
    <property type="match status" value="1"/>
</dbReference>
<dbReference type="InterPro" id="IPR052155">
    <property type="entry name" value="Biofilm_reg_signaling"/>
</dbReference>
<dbReference type="SUPFAM" id="SSF141868">
    <property type="entry name" value="EAL domain-like"/>
    <property type="match status" value="1"/>
</dbReference>
<feature type="domain" description="PAS" evidence="1">
    <location>
        <begin position="20"/>
        <end position="93"/>
    </location>
</feature>
<keyword evidence="6" id="KW-1185">Reference proteome</keyword>
<reference evidence="5 6" key="1">
    <citation type="submission" date="2019-01" db="EMBL/GenBank/DDBJ databases">
        <title>Bacillus sp. M5HDSG1-1, whole genome shotgun sequence.</title>
        <authorList>
            <person name="Tuo L."/>
        </authorList>
    </citation>
    <scope>NUCLEOTIDE SEQUENCE [LARGE SCALE GENOMIC DNA]</scope>
    <source>
        <strain evidence="5 6">M5HDSG1-1</strain>
    </source>
</reference>
<comment type="caution">
    <text evidence="5">The sequence shown here is derived from an EMBL/GenBank/DDBJ whole genome shotgun (WGS) entry which is preliminary data.</text>
</comment>
<dbReference type="PROSITE" id="PS50112">
    <property type="entry name" value="PAS"/>
    <property type="match status" value="3"/>
</dbReference>
<gene>
    <name evidence="5" type="ORF">EM808_23575</name>
</gene>
<dbReference type="EMBL" id="RZTZ01000014">
    <property type="protein sequence ID" value="RVT58028.1"/>
    <property type="molecule type" value="Genomic_DNA"/>
</dbReference>
<feature type="domain" description="PAS" evidence="1">
    <location>
        <begin position="274"/>
        <end position="346"/>
    </location>
</feature>
<dbReference type="InterPro" id="IPR000014">
    <property type="entry name" value="PAS"/>
</dbReference>
<dbReference type="CDD" id="cd01949">
    <property type="entry name" value="GGDEF"/>
    <property type="match status" value="1"/>
</dbReference>
<name>A0A437K5J0_9BACI</name>
<evidence type="ECO:0000259" key="3">
    <source>
        <dbReference type="PROSITE" id="PS50883"/>
    </source>
</evidence>
<dbReference type="InterPro" id="IPR035919">
    <property type="entry name" value="EAL_sf"/>
</dbReference>
<dbReference type="SMART" id="SM00267">
    <property type="entry name" value="GGDEF"/>
    <property type="match status" value="1"/>
</dbReference>
<dbReference type="InterPro" id="IPR035965">
    <property type="entry name" value="PAS-like_dom_sf"/>
</dbReference>